<accession>A0A363NQ46</accession>
<reference evidence="1 2" key="1">
    <citation type="submission" date="2018-04" db="EMBL/GenBank/DDBJ databases">
        <title>Sphingobacterium sp. M46 Genome.</title>
        <authorList>
            <person name="Cheng J."/>
            <person name="Li Y."/>
        </authorList>
    </citation>
    <scope>NUCLEOTIDE SEQUENCE [LARGE SCALE GENOMIC DNA]</scope>
    <source>
        <strain evidence="1 2">M46</strain>
    </source>
</reference>
<organism evidence="1 2">
    <name type="scientific">Sphingobacterium athyrii</name>
    <dbReference type="NCBI Taxonomy" id="2152717"/>
    <lineage>
        <taxon>Bacteria</taxon>
        <taxon>Pseudomonadati</taxon>
        <taxon>Bacteroidota</taxon>
        <taxon>Sphingobacteriia</taxon>
        <taxon>Sphingobacteriales</taxon>
        <taxon>Sphingobacteriaceae</taxon>
        <taxon>Sphingobacterium</taxon>
    </lineage>
</organism>
<gene>
    <name evidence="1" type="ORF">DCO56_18420</name>
</gene>
<keyword evidence="2" id="KW-1185">Reference proteome</keyword>
<proteinExistence type="predicted"/>
<comment type="caution">
    <text evidence="1">The sequence shown here is derived from an EMBL/GenBank/DDBJ whole genome shotgun (WGS) entry which is preliminary data.</text>
</comment>
<dbReference type="AlphaFoldDB" id="A0A363NQ46"/>
<dbReference type="OrthoDB" id="707896at2"/>
<dbReference type="RefSeq" id="WP_108635234.1">
    <property type="nucleotide sequence ID" value="NZ_QCXX01000005.1"/>
</dbReference>
<evidence type="ECO:0000313" key="1">
    <source>
        <dbReference type="EMBL" id="PUV22899.1"/>
    </source>
</evidence>
<sequence>MKFDKFLKTLNKEFEAILSNKYPLESLQLNSDLSTVKGRVFYKAVDLLSNNFDEDCENALSEIANSAQKKFSTKQKDKMRAEKTLNKYQKFIAQFVSSQGDVSEKASIENTRFTKVLNLTADDFYAYEVFLIAKSQNIGLKDAFEQLYKETLTDN</sequence>
<dbReference type="EMBL" id="QCXX01000005">
    <property type="protein sequence ID" value="PUV22899.1"/>
    <property type="molecule type" value="Genomic_DNA"/>
</dbReference>
<evidence type="ECO:0000313" key="2">
    <source>
        <dbReference type="Proteomes" id="UP000250831"/>
    </source>
</evidence>
<name>A0A363NQ46_9SPHI</name>
<protein>
    <submittedName>
        <fullName evidence="1">Uncharacterized protein</fullName>
    </submittedName>
</protein>
<dbReference type="Proteomes" id="UP000250831">
    <property type="component" value="Unassembled WGS sequence"/>
</dbReference>